<dbReference type="Gene3D" id="2.40.50.140">
    <property type="entry name" value="Nucleic acid-binding proteins"/>
    <property type="match status" value="1"/>
</dbReference>
<evidence type="ECO:0000259" key="2">
    <source>
        <dbReference type="PROSITE" id="PS51857"/>
    </source>
</evidence>
<dbReference type="AlphaFoldDB" id="A0A8J2RQW8"/>
<dbReference type="CDD" id="cd04458">
    <property type="entry name" value="CSP_CDS"/>
    <property type="match status" value="1"/>
</dbReference>
<comment type="caution">
    <text evidence="3">The sequence shown here is derived from an EMBL/GenBank/DDBJ whole genome shotgun (WGS) entry which is preliminary data.</text>
</comment>
<evidence type="ECO:0000313" key="3">
    <source>
        <dbReference type="EMBL" id="CAH0108962.1"/>
    </source>
</evidence>
<dbReference type="SMART" id="SM00357">
    <property type="entry name" value="CSP"/>
    <property type="match status" value="1"/>
</dbReference>
<dbReference type="Proteomes" id="UP000789390">
    <property type="component" value="Unassembled WGS sequence"/>
</dbReference>
<dbReference type="Pfam" id="PF00313">
    <property type="entry name" value="CSD"/>
    <property type="match status" value="1"/>
</dbReference>
<feature type="region of interest" description="Disordered" evidence="1">
    <location>
        <begin position="129"/>
        <end position="364"/>
    </location>
</feature>
<dbReference type="InterPro" id="IPR012340">
    <property type="entry name" value="NA-bd_OB-fold"/>
</dbReference>
<dbReference type="PROSITE" id="PS51857">
    <property type="entry name" value="CSD_2"/>
    <property type="match status" value="1"/>
</dbReference>
<feature type="compositionally biased region" description="Gly residues" evidence="1">
    <location>
        <begin position="154"/>
        <end position="172"/>
    </location>
</feature>
<feature type="compositionally biased region" description="Basic and acidic residues" evidence="1">
    <location>
        <begin position="181"/>
        <end position="196"/>
    </location>
</feature>
<dbReference type="PRINTS" id="PR00050">
    <property type="entry name" value="COLDSHOCK"/>
</dbReference>
<dbReference type="InterPro" id="IPR050181">
    <property type="entry name" value="Cold_shock_domain"/>
</dbReference>
<dbReference type="GO" id="GO:0003676">
    <property type="term" value="F:nucleic acid binding"/>
    <property type="evidence" value="ECO:0007669"/>
    <property type="project" value="InterPro"/>
</dbReference>
<dbReference type="FunFam" id="2.40.50.140:FF:000054">
    <property type="entry name" value="Nuclease-sensitive element-binding protein 1"/>
    <property type="match status" value="1"/>
</dbReference>
<feature type="compositionally biased region" description="Basic and acidic residues" evidence="1">
    <location>
        <begin position="261"/>
        <end position="277"/>
    </location>
</feature>
<keyword evidence="4" id="KW-1185">Reference proteome</keyword>
<dbReference type="SUPFAM" id="SSF50249">
    <property type="entry name" value="Nucleic acid-binding proteins"/>
    <property type="match status" value="1"/>
</dbReference>
<sequence>MSVCRSGTTVERLQNRERPIKRKGVQCYHQGVWVLLPSLANLNIMADPENQPEQQKAAPEKQIIATKVTGVVKWFNVKSGYGFINRNDTKEDIFVHQTAISRNNPRKAVRSVGDGEVVEFDVVVGEKGHEAANVTGPEGEPVKGSPYAADRRGPGGYGYRRRGAGGNGGLGSGYRRRPRGSRREGDEEGKDHSEDRGEGDEENEELNTPRESSTRGRFRGRYRGVSYRPRYFNRPRKNTEGEEVSGEKSHMDGDVDQEAGEENKSRGSRGGLRDGVRGRGRPRARARGYYGRGRGARSEQGVGLESSEGVQEDGTGESRGAYRGRPFRGRRGGRSRGARPRSGEGIDGKVEGQSMNATSNESNA</sequence>
<dbReference type="InterPro" id="IPR011129">
    <property type="entry name" value="CSD"/>
</dbReference>
<feature type="compositionally biased region" description="Basic and acidic residues" evidence="1">
    <location>
        <begin position="341"/>
        <end position="350"/>
    </location>
</feature>
<evidence type="ECO:0000313" key="4">
    <source>
        <dbReference type="Proteomes" id="UP000789390"/>
    </source>
</evidence>
<accession>A0A8J2RQW8</accession>
<name>A0A8J2RQW8_9CRUS</name>
<feature type="compositionally biased region" description="Basic residues" evidence="1">
    <location>
        <begin position="325"/>
        <end position="339"/>
    </location>
</feature>
<proteinExistence type="predicted"/>
<reference evidence="3" key="1">
    <citation type="submission" date="2021-11" db="EMBL/GenBank/DDBJ databases">
        <authorList>
            <person name="Schell T."/>
        </authorList>
    </citation>
    <scope>NUCLEOTIDE SEQUENCE</scope>
    <source>
        <strain evidence="3">M5</strain>
    </source>
</reference>
<evidence type="ECO:0000256" key="1">
    <source>
        <dbReference type="SAM" id="MobiDB-lite"/>
    </source>
</evidence>
<gene>
    <name evidence="3" type="ORF">DGAL_LOCUS12422</name>
</gene>
<dbReference type="InterPro" id="IPR019844">
    <property type="entry name" value="CSD_CS"/>
</dbReference>
<dbReference type="PROSITE" id="PS00352">
    <property type="entry name" value="CSD_1"/>
    <property type="match status" value="1"/>
</dbReference>
<dbReference type="OrthoDB" id="203339at2759"/>
<dbReference type="PANTHER" id="PTHR11544">
    <property type="entry name" value="COLD SHOCK DOMAIN CONTAINING PROTEINS"/>
    <property type="match status" value="1"/>
</dbReference>
<protein>
    <recommendedName>
        <fullName evidence="2">CSD domain-containing protein</fullName>
    </recommendedName>
</protein>
<feature type="compositionally biased region" description="Basic and acidic residues" evidence="1">
    <location>
        <begin position="237"/>
        <end position="253"/>
    </location>
</feature>
<dbReference type="InterPro" id="IPR002059">
    <property type="entry name" value="CSP_DNA-bd"/>
</dbReference>
<feature type="compositionally biased region" description="Polar residues" evidence="1">
    <location>
        <begin position="353"/>
        <end position="364"/>
    </location>
</feature>
<organism evidence="3 4">
    <name type="scientific">Daphnia galeata</name>
    <dbReference type="NCBI Taxonomy" id="27404"/>
    <lineage>
        <taxon>Eukaryota</taxon>
        <taxon>Metazoa</taxon>
        <taxon>Ecdysozoa</taxon>
        <taxon>Arthropoda</taxon>
        <taxon>Crustacea</taxon>
        <taxon>Branchiopoda</taxon>
        <taxon>Diplostraca</taxon>
        <taxon>Cladocera</taxon>
        <taxon>Anomopoda</taxon>
        <taxon>Daphniidae</taxon>
        <taxon>Daphnia</taxon>
    </lineage>
</organism>
<dbReference type="EMBL" id="CAKKLH010000289">
    <property type="protein sequence ID" value="CAH0108962.1"/>
    <property type="molecule type" value="Genomic_DNA"/>
</dbReference>
<feature type="domain" description="CSD" evidence="2">
    <location>
        <begin position="67"/>
        <end position="136"/>
    </location>
</feature>